<dbReference type="GO" id="GO:0046872">
    <property type="term" value="F:metal ion binding"/>
    <property type="evidence" value="ECO:0007669"/>
    <property type="project" value="InterPro"/>
</dbReference>
<dbReference type="PROSITE" id="PS50975">
    <property type="entry name" value="ATP_GRASP"/>
    <property type="match status" value="1"/>
</dbReference>
<dbReference type="Gene3D" id="3.30.470.20">
    <property type="entry name" value="ATP-grasp fold, B domain"/>
    <property type="match status" value="1"/>
</dbReference>
<organism evidence="3 4">
    <name type="scientific">Paenibacillus herberti</name>
    <dbReference type="NCBI Taxonomy" id="1619309"/>
    <lineage>
        <taxon>Bacteria</taxon>
        <taxon>Bacillati</taxon>
        <taxon>Bacillota</taxon>
        <taxon>Bacilli</taxon>
        <taxon>Bacillales</taxon>
        <taxon>Paenibacillaceae</taxon>
        <taxon>Paenibacillus</taxon>
    </lineage>
</organism>
<feature type="domain" description="ATP-grasp" evidence="2">
    <location>
        <begin position="26"/>
        <end position="250"/>
    </location>
</feature>
<evidence type="ECO:0000313" key="4">
    <source>
        <dbReference type="Proteomes" id="UP000215145"/>
    </source>
</evidence>
<sequence>MSNDNEPKNVKLTVSNKMNRTDILLRSQKLTRHIPVTRWLSLGKLTTMLEKHRMLYVKPDKGSMGIGVIRVEKTRYGFQYQKDTRIYRFETLASLHRSLQKFTDKKPYLVQQGIRVLKHEGRVYDFRVMVQRNSSKEWECTGTAARVAHPEKIVSNGSQGGTIYAPMDLLGPVCGTAAARRLLRRMDELALLTAKKLSEDYPHLNELGLDIAIDRKLKPWILEVNTRPDPCPFTKLDDTKIIDRIVKYAKGYGRHYKLNCMKAKKAP</sequence>
<proteinExistence type="predicted"/>
<dbReference type="OrthoDB" id="7869153at2"/>
<dbReference type="EMBL" id="NMUQ01000004">
    <property type="protein sequence ID" value="OXM12992.1"/>
    <property type="molecule type" value="Genomic_DNA"/>
</dbReference>
<dbReference type="InterPro" id="IPR011761">
    <property type="entry name" value="ATP-grasp"/>
</dbReference>
<dbReference type="GO" id="GO:0005524">
    <property type="term" value="F:ATP binding"/>
    <property type="evidence" value="ECO:0007669"/>
    <property type="project" value="UniProtKB-UniRule"/>
</dbReference>
<gene>
    <name evidence="3" type="ORF">CGZ75_22670</name>
</gene>
<dbReference type="AlphaFoldDB" id="A0A229NT52"/>
<accession>A0A229NT52</accession>
<dbReference type="RefSeq" id="WP_089526585.1">
    <property type="nucleotide sequence ID" value="NZ_NMUQ01000004.1"/>
</dbReference>
<reference evidence="3 4" key="1">
    <citation type="submission" date="2017-07" db="EMBL/GenBank/DDBJ databases">
        <title>Paenibacillus herberti R33 genome sequencing and assembly.</title>
        <authorList>
            <person name="Su W."/>
        </authorList>
    </citation>
    <scope>NUCLEOTIDE SEQUENCE [LARGE SCALE GENOMIC DNA]</scope>
    <source>
        <strain evidence="3 4">R33</strain>
    </source>
</reference>
<evidence type="ECO:0000256" key="1">
    <source>
        <dbReference type="PROSITE-ProRule" id="PRU00409"/>
    </source>
</evidence>
<evidence type="ECO:0000259" key="2">
    <source>
        <dbReference type="PROSITE" id="PS50975"/>
    </source>
</evidence>
<dbReference type="Proteomes" id="UP000215145">
    <property type="component" value="Unassembled WGS sequence"/>
</dbReference>
<keyword evidence="1" id="KW-0067">ATP-binding</keyword>
<dbReference type="InterPro" id="IPR026838">
    <property type="entry name" value="YheC/D"/>
</dbReference>
<comment type="caution">
    <text evidence="3">The sequence shown here is derived from an EMBL/GenBank/DDBJ whole genome shotgun (WGS) entry which is preliminary data.</text>
</comment>
<protein>
    <recommendedName>
        <fullName evidence="2">ATP-grasp domain-containing protein</fullName>
    </recommendedName>
</protein>
<dbReference type="Pfam" id="PF14398">
    <property type="entry name" value="ATPgrasp_YheCD"/>
    <property type="match status" value="1"/>
</dbReference>
<keyword evidence="4" id="KW-1185">Reference proteome</keyword>
<name>A0A229NT52_9BACL</name>
<dbReference type="SUPFAM" id="SSF56059">
    <property type="entry name" value="Glutathione synthetase ATP-binding domain-like"/>
    <property type="match status" value="1"/>
</dbReference>
<evidence type="ECO:0000313" key="3">
    <source>
        <dbReference type="EMBL" id="OXM12992.1"/>
    </source>
</evidence>
<keyword evidence="1" id="KW-0547">Nucleotide-binding</keyword>